<organism evidence="2 3">
    <name type="scientific">Zopfia rhizophila CBS 207.26</name>
    <dbReference type="NCBI Taxonomy" id="1314779"/>
    <lineage>
        <taxon>Eukaryota</taxon>
        <taxon>Fungi</taxon>
        <taxon>Dikarya</taxon>
        <taxon>Ascomycota</taxon>
        <taxon>Pezizomycotina</taxon>
        <taxon>Dothideomycetes</taxon>
        <taxon>Dothideomycetes incertae sedis</taxon>
        <taxon>Zopfiaceae</taxon>
        <taxon>Zopfia</taxon>
    </lineage>
</organism>
<accession>A0A6A6EMI8</accession>
<evidence type="ECO:0000313" key="2">
    <source>
        <dbReference type="EMBL" id="KAF2193397.1"/>
    </source>
</evidence>
<keyword evidence="1" id="KW-0472">Membrane</keyword>
<dbReference type="InterPro" id="IPR025363">
    <property type="entry name" value="DUF4267"/>
</dbReference>
<dbReference type="Proteomes" id="UP000800200">
    <property type="component" value="Unassembled WGS sequence"/>
</dbReference>
<evidence type="ECO:0000256" key="1">
    <source>
        <dbReference type="SAM" id="Phobius"/>
    </source>
</evidence>
<keyword evidence="1" id="KW-0812">Transmembrane</keyword>
<reference evidence="2" key="1">
    <citation type="journal article" date="2020" name="Stud. Mycol.">
        <title>101 Dothideomycetes genomes: a test case for predicting lifestyles and emergence of pathogens.</title>
        <authorList>
            <person name="Haridas S."/>
            <person name="Albert R."/>
            <person name="Binder M."/>
            <person name="Bloem J."/>
            <person name="Labutti K."/>
            <person name="Salamov A."/>
            <person name="Andreopoulos B."/>
            <person name="Baker S."/>
            <person name="Barry K."/>
            <person name="Bills G."/>
            <person name="Bluhm B."/>
            <person name="Cannon C."/>
            <person name="Castanera R."/>
            <person name="Culley D."/>
            <person name="Daum C."/>
            <person name="Ezra D."/>
            <person name="Gonzalez J."/>
            <person name="Henrissat B."/>
            <person name="Kuo A."/>
            <person name="Liang C."/>
            <person name="Lipzen A."/>
            <person name="Lutzoni F."/>
            <person name="Magnuson J."/>
            <person name="Mondo S."/>
            <person name="Nolan M."/>
            <person name="Ohm R."/>
            <person name="Pangilinan J."/>
            <person name="Park H.-J."/>
            <person name="Ramirez L."/>
            <person name="Alfaro M."/>
            <person name="Sun H."/>
            <person name="Tritt A."/>
            <person name="Yoshinaga Y."/>
            <person name="Zwiers L.-H."/>
            <person name="Turgeon B."/>
            <person name="Goodwin S."/>
            <person name="Spatafora J."/>
            <person name="Crous P."/>
            <person name="Grigoriev I."/>
        </authorList>
    </citation>
    <scope>NUCLEOTIDE SEQUENCE</scope>
    <source>
        <strain evidence="2">CBS 207.26</strain>
    </source>
</reference>
<name>A0A6A6EMI8_9PEZI</name>
<keyword evidence="3" id="KW-1185">Reference proteome</keyword>
<feature type="transmembrane region" description="Helical" evidence="1">
    <location>
        <begin position="106"/>
        <end position="127"/>
    </location>
</feature>
<evidence type="ECO:0000313" key="3">
    <source>
        <dbReference type="Proteomes" id="UP000800200"/>
    </source>
</evidence>
<dbReference type="EMBL" id="ML994613">
    <property type="protein sequence ID" value="KAF2193397.1"/>
    <property type="molecule type" value="Genomic_DNA"/>
</dbReference>
<dbReference type="OrthoDB" id="4160064at2759"/>
<keyword evidence="1" id="KW-1133">Transmembrane helix</keyword>
<feature type="transmembrane region" description="Helical" evidence="1">
    <location>
        <begin position="133"/>
        <end position="153"/>
    </location>
</feature>
<sequence length="156" mass="16202">MAPSSTTSHNQTDPLLPSKLINEQPEHLPSTSSTSIKALSILRIAVGASCLIAPRFSCALFQFPIPAAMSVMPRLFGVRDLVLGELLLTAEDKNGPDRGRREIKRALWAGIGTDAVDIASILVGVVTGTVGRIPAAIFGGGAVAFIGLGALGMRGL</sequence>
<proteinExistence type="predicted"/>
<gene>
    <name evidence="2" type="ORF">K469DRAFT_712153</name>
</gene>
<dbReference type="AlphaFoldDB" id="A0A6A6EMI8"/>
<protein>
    <submittedName>
        <fullName evidence="2">Uncharacterized protein</fullName>
    </submittedName>
</protein>
<dbReference type="Pfam" id="PF14087">
    <property type="entry name" value="DUF4267"/>
    <property type="match status" value="1"/>
</dbReference>